<feature type="domain" description="OmpR/PhoB-type" evidence="4">
    <location>
        <begin position="28"/>
        <end position="100"/>
    </location>
</feature>
<dbReference type="InterPro" id="IPR001867">
    <property type="entry name" value="OmpR/PhoB-type_DNA-bd"/>
</dbReference>
<dbReference type="EMBL" id="BMGP01000003">
    <property type="protein sequence ID" value="GGF28362.1"/>
    <property type="molecule type" value="Genomic_DNA"/>
</dbReference>
<comment type="caution">
    <text evidence="6">The sequence shown here is derived from an EMBL/GenBank/DDBJ whole genome shotgun (WGS) entry which is preliminary data.</text>
</comment>
<dbReference type="Pfam" id="PF13401">
    <property type="entry name" value="AAA_22"/>
    <property type="match status" value="1"/>
</dbReference>
<evidence type="ECO:0000313" key="7">
    <source>
        <dbReference type="Proteomes" id="UP000598775"/>
    </source>
</evidence>
<dbReference type="PANTHER" id="PTHR47691">
    <property type="entry name" value="REGULATOR-RELATED"/>
    <property type="match status" value="1"/>
</dbReference>
<dbReference type="GO" id="GO:0000160">
    <property type="term" value="P:phosphorelay signal transduction system"/>
    <property type="evidence" value="ECO:0007669"/>
    <property type="project" value="InterPro"/>
</dbReference>
<feature type="domain" description="Bacterial transcriptional activator" evidence="5">
    <location>
        <begin position="107"/>
        <end position="243"/>
    </location>
</feature>
<dbReference type="GO" id="GO:0003677">
    <property type="term" value="F:DNA binding"/>
    <property type="evidence" value="ECO:0007669"/>
    <property type="project" value="UniProtKB-KW"/>
</dbReference>
<evidence type="ECO:0000256" key="2">
    <source>
        <dbReference type="ARBA" id="ARBA00023125"/>
    </source>
</evidence>
<dbReference type="SMART" id="SM00862">
    <property type="entry name" value="Trans_reg_C"/>
    <property type="match status" value="1"/>
</dbReference>
<dbReference type="Gene3D" id="3.40.50.300">
    <property type="entry name" value="P-loop containing nucleotide triphosphate hydrolases"/>
    <property type="match status" value="1"/>
</dbReference>
<dbReference type="Gene3D" id="1.10.10.10">
    <property type="entry name" value="Winged helix-like DNA-binding domain superfamily/Winged helix DNA-binding domain"/>
    <property type="match status" value="1"/>
</dbReference>
<dbReference type="Proteomes" id="UP000598775">
    <property type="component" value="Unassembled WGS sequence"/>
</dbReference>
<keyword evidence="7" id="KW-1185">Reference proteome</keyword>
<dbReference type="RefSeq" id="WP_188678061.1">
    <property type="nucleotide sequence ID" value="NZ_BMGP01000003.1"/>
</dbReference>
<dbReference type="InterPro" id="IPR011990">
    <property type="entry name" value="TPR-like_helical_dom_sf"/>
</dbReference>
<dbReference type="InterPro" id="IPR049945">
    <property type="entry name" value="AAA_22"/>
</dbReference>
<dbReference type="AlphaFoldDB" id="A0A917B710"/>
<name>A0A917B710_9MICO</name>
<evidence type="ECO:0000259" key="5">
    <source>
        <dbReference type="SMART" id="SM01043"/>
    </source>
</evidence>
<comment type="similarity">
    <text evidence="1">Belongs to the AfsR/DnrI/RedD regulatory family.</text>
</comment>
<feature type="region of interest" description="Disordered" evidence="3">
    <location>
        <begin position="246"/>
        <end position="288"/>
    </location>
</feature>
<gene>
    <name evidence="6" type="ORF">GCM10011399_21950</name>
</gene>
<dbReference type="SUPFAM" id="SSF52540">
    <property type="entry name" value="P-loop containing nucleoside triphosphate hydrolases"/>
    <property type="match status" value="1"/>
</dbReference>
<dbReference type="PANTHER" id="PTHR47691:SF3">
    <property type="entry name" value="HTH-TYPE TRANSCRIPTIONAL REGULATOR RV0890C-RELATED"/>
    <property type="match status" value="1"/>
</dbReference>
<reference evidence="6 7" key="1">
    <citation type="journal article" date="2014" name="Int. J. Syst. Evol. Microbiol.">
        <title>Complete genome sequence of Corynebacterium casei LMG S-19264T (=DSM 44701T), isolated from a smear-ripened cheese.</title>
        <authorList>
            <consortium name="US DOE Joint Genome Institute (JGI-PGF)"/>
            <person name="Walter F."/>
            <person name="Albersmeier A."/>
            <person name="Kalinowski J."/>
            <person name="Ruckert C."/>
        </authorList>
    </citation>
    <scope>NUCLEOTIDE SEQUENCE [LARGE SCALE GENOMIC DNA]</scope>
    <source>
        <strain evidence="6 7">CGMCC 1.12976</strain>
    </source>
</reference>
<accession>A0A917B710</accession>
<dbReference type="SUPFAM" id="SSF46894">
    <property type="entry name" value="C-terminal effector domain of the bipartite response regulators"/>
    <property type="match status" value="1"/>
</dbReference>
<evidence type="ECO:0000256" key="3">
    <source>
        <dbReference type="SAM" id="MobiDB-lite"/>
    </source>
</evidence>
<dbReference type="InterPro" id="IPR027417">
    <property type="entry name" value="P-loop_NTPase"/>
</dbReference>
<dbReference type="GO" id="GO:0016887">
    <property type="term" value="F:ATP hydrolysis activity"/>
    <property type="evidence" value="ECO:0007669"/>
    <property type="project" value="InterPro"/>
</dbReference>
<dbReference type="SMART" id="SM01043">
    <property type="entry name" value="BTAD"/>
    <property type="match status" value="1"/>
</dbReference>
<sequence>MKSKAVPLVPDPVCVAVLGPVAVRSRAGGMIEPPGVLAKRFLALLALAGGRSVSTATIVDELWQDDPPAGARSALQTLVSRLRSVCSDGLIETTAAGYRLTCAPEQIDLGLAQQRLAQSSGSLEALRDTLALWRGEPGGDLGESDVTDDLREQADSAHELLSRLFAETLFNAGEYDEALGVARRLRLEHPLDDTVTGLTLRVLSAAGRRADALAEFEAYRRRLRDELGTSPGPELVSLHTALLRETSELEPSPGSARVDASLPRLGEPAASAPSPAVTPRRSPLRLGVKAPPNELIGRDPDIAALNQLITRARLVTVLGAGGLGKTRLAQALSNDEARGDTAVIFVELASVRSPDDLVLAIGQASGIREAQAANRLHDLAGRLDLNSRILTRLRDQPTLLVLDNCEHIVDAVAAWAADALEQVPSLRVLTTSRAPLQVSAELVYPLGALSALSALGAPPQEALPSQPSLGPAVQLFFERAQAARPSVTLNPETVARLCNRLDGMPLAIELAAARVRTMTVDEIERRLTNRFALLTGGDRTAPARHQTLWAVIDWSWNLLTERQRQVLRRLSLFSDGFTEQAAELVAVSTEADVEAGTAAGSAADPTAGSTGTGGAADITADIAADLEALVNQSLLTVAESESTGQMRYRMLETVREFGQMTLIDSGEDAAAMASMAAWASSLSIELMPRLDGRGQVEAFRLVQDEQDNLVDILRRALAEHDGRTSNFVFAILCSYWTMRGAHWEVIGFGPAFFDATAGYDPLSEGPDDRSQLRATAALARCLAIVAVVGLMGELRTMATARSRLKKLTRLDDIADERIRSAAHLVIEAGRFEDLFALQARAMESPDPMTAAFGFVTSSQEAENDGDIERAVHLAQRGYDLAVTTEDEWTKSMIASTLAQLHTQLGHPRAALSWAMKARAGLALLNAEDDLQQLDWVTAMNQLSIGELNEAEPAFHVLADRAGSPGTSVVHDVMTHDLSSIGWLGLAEIARKRGESEAAITGFHRAFIEYGTMGERMAPWYLMVSAAYLAARSLDGWGDEAEDAFAFRVARRARARTLANARMARPSPFADKPVLGCVLVGLAAFLLDPGPHHDEQTALALLALGERLNSREDSPAMGREQHFARASTLAGATAVAEARARVAHATPNESAALAVSVLKECRAFRW</sequence>
<proteinExistence type="inferred from homology"/>
<keyword evidence="2" id="KW-0238">DNA-binding</keyword>
<dbReference type="InterPro" id="IPR036388">
    <property type="entry name" value="WH-like_DNA-bd_sf"/>
</dbReference>
<dbReference type="InterPro" id="IPR016032">
    <property type="entry name" value="Sig_transdc_resp-reg_C-effctor"/>
</dbReference>
<evidence type="ECO:0000259" key="4">
    <source>
        <dbReference type="SMART" id="SM00862"/>
    </source>
</evidence>
<dbReference type="Gene3D" id="1.25.40.10">
    <property type="entry name" value="Tetratricopeptide repeat domain"/>
    <property type="match status" value="1"/>
</dbReference>
<protein>
    <submittedName>
        <fullName evidence="6">SARP family transcriptional regulator</fullName>
    </submittedName>
</protein>
<evidence type="ECO:0000256" key="1">
    <source>
        <dbReference type="ARBA" id="ARBA00005820"/>
    </source>
</evidence>
<organism evidence="6 7">
    <name type="scientific">Subtercola lobariae</name>
    <dbReference type="NCBI Taxonomy" id="1588641"/>
    <lineage>
        <taxon>Bacteria</taxon>
        <taxon>Bacillati</taxon>
        <taxon>Actinomycetota</taxon>
        <taxon>Actinomycetes</taxon>
        <taxon>Micrococcales</taxon>
        <taxon>Microbacteriaceae</taxon>
        <taxon>Subtercola</taxon>
    </lineage>
</organism>
<dbReference type="Pfam" id="PF03704">
    <property type="entry name" value="BTAD"/>
    <property type="match status" value="1"/>
</dbReference>
<dbReference type="SUPFAM" id="SSF48452">
    <property type="entry name" value="TPR-like"/>
    <property type="match status" value="1"/>
</dbReference>
<evidence type="ECO:0000313" key="6">
    <source>
        <dbReference type="EMBL" id="GGF28362.1"/>
    </source>
</evidence>
<feature type="compositionally biased region" description="Low complexity" evidence="3">
    <location>
        <begin position="268"/>
        <end position="281"/>
    </location>
</feature>
<dbReference type="InterPro" id="IPR005158">
    <property type="entry name" value="BTAD"/>
</dbReference>
<dbReference type="GO" id="GO:0006355">
    <property type="term" value="P:regulation of DNA-templated transcription"/>
    <property type="evidence" value="ECO:0007669"/>
    <property type="project" value="InterPro"/>
</dbReference>
<dbReference type="PRINTS" id="PR00364">
    <property type="entry name" value="DISEASERSIST"/>
</dbReference>